<proteinExistence type="predicted"/>
<comment type="caution">
    <text evidence="1">The sequence shown here is derived from an EMBL/GenBank/DDBJ whole genome shotgun (WGS) entry which is preliminary data.</text>
</comment>
<reference evidence="1" key="1">
    <citation type="journal article" date="2018" name="Genome Biol.">
        <title>SKESA: strategic k-mer extension for scrupulous assemblies.</title>
        <authorList>
            <person name="Souvorov A."/>
            <person name="Agarwala R."/>
            <person name="Lipman D.J."/>
        </authorList>
    </citation>
    <scope>NUCLEOTIDE SEQUENCE</scope>
    <source>
        <strain evidence="1">N26921</strain>
    </source>
</reference>
<protein>
    <submittedName>
        <fullName evidence="1">Uncharacterized protein</fullName>
    </submittedName>
</protein>
<evidence type="ECO:0000313" key="1">
    <source>
        <dbReference type="EMBL" id="HAF0292512.1"/>
    </source>
</evidence>
<dbReference type="EMBL" id="DAATVL010000056">
    <property type="protein sequence ID" value="HAF0292512.1"/>
    <property type="molecule type" value="Genomic_DNA"/>
</dbReference>
<accession>A0A740PV66</accession>
<reference evidence="1" key="2">
    <citation type="submission" date="2018-07" db="EMBL/GenBank/DDBJ databases">
        <authorList>
            <consortium name="NCBI Pathogen Detection Project"/>
        </authorList>
    </citation>
    <scope>NUCLEOTIDE SEQUENCE</scope>
    <source>
        <strain evidence="1">N26921</strain>
    </source>
</reference>
<gene>
    <name evidence="1" type="ORF">G9C53_004902</name>
</gene>
<name>A0A740PV66_SALTM</name>
<organism evidence="1">
    <name type="scientific">Salmonella enterica subsp. enterica serovar Typhimurium var. 5-</name>
    <dbReference type="NCBI Taxonomy" id="1620419"/>
    <lineage>
        <taxon>Bacteria</taxon>
        <taxon>Pseudomonadati</taxon>
        <taxon>Pseudomonadota</taxon>
        <taxon>Gammaproteobacteria</taxon>
        <taxon>Enterobacterales</taxon>
        <taxon>Enterobacteriaceae</taxon>
        <taxon>Salmonella</taxon>
    </lineage>
</organism>
<dbReference type="AlphaFoldDB" id="A0A740PV66"/>
<sequence>MIIEGIILTFLAGAAAWAVAAFWKEISPFLKKAMDYAKGVVRAAVAGTKVFMQALGREIKEISKVYQRDSKDRWHITQATTKVDANEVPKELRQKVSAYREVDVTDDIKKELELYL</sequence>